<dbReference type="EMBL" id="JAFBER010000001">
    <property type="protein sequence ID" value="MBM7644023.1"/>
    <property type="molecule type" value="Genomic_DNA"/>
</dbReference>
<comment type="caution">
    <text evidence="1">The sequence shown here is derived from an EMBL/GenBank/DDBJ whole genome shotgun (WGS) entry which is preliminary data.</text>
</comment>
<gene>
    <name evidence="1" type="ORF">JOD45_000214</name>
</gene>
<organism evidence="1 2">
    <name type="scientific">Scopulibacillus daqui</name>
    <dbReference type="NCBI Taxonomy" id="1469162"/>
    <lineage>
        <taxon>Bacteria</taxon>
        <taxon>Bacillati</taxon>
        <taxon>Bacillota</taxon>
        <taxon>Bacilli</taxon>
        <taxon>Bacillales</taxon>
        <taxon>Sporolactobacillaceae</taxon>
        <taxon>Scopulibacillus</taxon>
    </lineage>
</organism>
<reference evidence="1 2" key="1">
    <citation type="submission" date="2021-01" db="EMBL/GenBank/DDBJ databases">
        <title>Genomic Encyclopedia of Type Strains, Phase IV (KMG-IV): sequencing the most valuable type-strain genomes for metagenomic binning, comparative biology and taxonomic classification.</title>
        <authorList>
            <person name="Goeker M."/>
        </authorList>
    </citation>
    <scope>NUCLEOTIDE SEQUENCE [LARGE SCALE GENOMIC DNA]</scope>
    <source>
        <strain evidence="1 2">DSM 28236</strain>
    </source>
</reference>
<proteinExistence type="predicted"/>
<keyword evidence="2" id="KW-1185">Reference proteome</keyword>
<protein>
    <submittedName>
        <fullName evidence="1">Uncharacterized protein</fullName>
    </submittedName>
</protein>
<sequence>MCVKLTFAPFYNPLLIIKSIANYRHELALSKIKIENINYDKCRRVVEWVDICYNDLVICS</sequence>
<dbReference type="Proteomes" id="UP000808914">
    <property type="component" value="Unassembled WGS sequence"/>
</dbReference>
<accession>A0ABS2PVD9</accession>
<evidence type="ECO:0000313" key="2">
    <source>
        <dbReference type="Proteomes" id="UP000808914"/>
    </source>
</evidence>
<name>A0ABS2PVD9_9BACL</name>
<evidence type="ECO:0000313" key="1">
    <source>
        <dbReference type="EMBL" id="MBM7644023.1"/>
    </source>
</evidence>